<name>A0ABW4DV10_9RHOB</name>
<dbReference type="RefSeq" id="WP_131572855.1">
    <property type="nucleotide sequence ID" value="NZ_CBCSAJ010000004.1"/>
</dbReference>
<dbReference type="EMBL" id="JBHTOQ010000022">
    <property type="protein sequence ID" value="MFD1481547.1"/>
    <property type="molecule type" value="Genomic_DNA"/>
</dbReference>
<comment type="caution">
    <text evidence="2">The sequence shown here is derived from an EMBL/GenBank/DDBJ whole genome shotgun (WGS) entry which is preliminary data.</text>
</comment>
<evidence type="ECO:0000256" key="1">
    <source>
        <dbReference type="SAM" id="MobiDB-lite"/>
    </source>
</evidence>
<feature type="region of interest" description="Disordered" evidence="1">
    <location>
        <begin position="254"/>
        <end position="285"/>
    </location>
</feature>
<accession>A0ABW4DV10</accession>
<dbReference type="SUPFAM" id="SSF52266">
    <property type="entry name" value="SGNH hydrolase"/>
    <property type="match status" value="1"/>
</dbReference>
<dbReference type="Proteomes" id="UP001597302">
    <property type="component" value="Unassembled WGS sequence"/>
</dbReference>
<reference evidence="3" key="1">
    <citation type="journal article" date="2019" name="Int. J. Syst. Evol. Microbiol.">
        <title>The Global Catalogue of Microorganisms (GCM) 10K type strain sequencing project: providing services to taxonomists for standard genome sequencing and annotation.</title>
        <authorList>
            <consortium name="The Broad Institute Genomics Platform"/>
            <consortium name="The Broad Institute Genome Sequencing Center for Infectious Disease"/>
            <person name="Wu L."/>
            <person name="Ma J."/>
        </authorList>
    </citation>
    <scope>NUCLEOTIDE SEQUENCE [LARGE SCALE GENOMIC DNA]</scope>
    <source>
        <strain evidence="3">CCM 8875</strain>
    </source>
</reference>
<organism evidence="2 3">
    <name type="scientific">Paracoccus nototheniae</name>
    <dbReference type="NCBI Taxonomy" id="2489002"/>
    <lineage>
        <taxon>Bacteria</taxon>
        <taxon>Pseudomonadati</taxon>
        <taxon>Pseudomonadota</taxon>
        <taxon>Alphaproteobacteria</taxon>
        <taxon>Rhodobacterales</taxon>
        <taxon>Paracoccaceae</taxon>
        <taxon>Paracoccus</taxon>
    </lineage>
</organism>
<gene>
    <name evidence="2" type="ORF">ACFQ5P_09590</name>
</gene>
<proteinExistence type="predicted"/>
<evidence type="ECO:0000313" key="3">
    <source>
        <dbReference type="Proteomes" id="UP001597302"/>
    </source>
</evidence>
<protein>
    <submittedName>
        <fullName evidence="2">Uncharacterized protein</fullName>
    </submittedName>
</protein>
<sequence length="285" mass="31166">MARPRLPSIDIIGDSHTVFFGAKKVAAATARMGLSGAPFHTRVHLLQGASLTGVRAYSSSLQIREKIDAVVKTADRLVLALGQVDLELGFCYKQVIKKETWTPDGYVAYLTDIYRTFLETSDFGPCTLALKGVNLTVLSTPHFARAYVGRIITEGKPDDIGQAQAALDAAMLNERDQNDLHLSFNAKVAQLAKQFGLGYFDLTSRLSARDDGGSPVMPAVLDRAHRPMKADHHLLSSVAVYRHHYEALQQTFGFSHGTDRHSPVMSDPHPTPSSHETSPHPQPAL</sequence>
<keyword evidence="3" id="KW-1185">Reference proteome</keyword>
<evidence type="ECO:0000313" key="2">
    <source>
        <dbReference type="EMBL" id="MFD1481547.1"/>
    </source>
</evidence>